<reference evidence="12" key="1">
    <citation type="submission" date="2023-02" db="EMBL/GenBank/DDBJ databases">
        <title>Genome of toxic invasive species Heracleum sosnowskyi carries increased number of genes despite the absence of recent whole-genome duplications.</title>
        <authorList>
            <person name="Schelkunov M."/>
            <person name="Shtratnikova V."/>
            <person name="Makarenko M."/>
            <person name="Klepikova A."/>
            <person name="Omelchenko D."/>
            <person name="Novikova G."/>
            <person name="Obukhova E."/>
            <person name="Bogdanov V."/>
            <person name="Penin A."/>
            <person name="Logacheva M."/>
        </authorList>
    </citation>
    <scope>NUCLEOTIDE SEQUENCE</scope>
    <source>
        <strain evidence="12">Hsosn_3</strain>
        <tissue evidence="12">Leaf</tissue>
    </source>
</reference>
<keyword evidence="6" id="KW-0832">Ubl conjugation</keyword>
<evidence type="ECO:0000256" key="7">
    <source>
        <dbReference type="ARBA" id="ARBA00023015"/>
    </source>
</evidence>
<gene>
    <name evidence="12" type="ORF">POM88_039424</name>
</gene>
<keyword evidence="7" id="KW-0805">Transcription regulation</keyword>
<keyword evidence="3" id="KW-0963">Cytoplasm</keyword>
<feature type="domain" description="Zinc-finger" evidence="11">
    <location>
        <begin position="151"/>
        <end position="247"/>
    </location>
</feature>
<evidence type="ECO:0000256" key="3">
    <source>
        <dbReference type="ARBA" id="ARBA00022490"/>
    </source>
</evidence>
<keyword evidence="13" id="KW-1185">Reference proteome</keyword>
<keyword evidence="12" id="KW-0132">Cell division</keyword>
<sequence length="416" mass="46609">MRSVNTEAAAEQNLNHQKMSDYEKCREERIKENLERMKKLGILDLSLKLKTAIKPTRNNNNGSSSVHKSPRRVSPMRQAPVRRSSRLGNATPVSYSEFALPKKGSFETQELLGEGFKPEAYTAEQKKLLGCTNKSWTLCVDGYGEDGKRVYDPFRGRSCHQCRQKTLGYRTECSQCCRGQGQFCGDCLYTRYGENVLEALENPDWVCPVCRGICNCSLCRKAKGWAPTGFMYRKILKLGFKSVAHYLLQTESQTTDIEKEGTKVAVSAKRSLAFPGPEVTSISMESVDSKDDLRESVEVKFEKNKTNEDHKGEELDGSNATPDTKDEGSVVAKPKDNGQHGENNDDGKVDAETRRGSAIFSADVIISKEDSVQYMENENCHTKDTTASKRKTPNRAEPMPDSIGARLRARRRICSE</sequence>
<dbReference type="GO" id="GO:0005634">
    <property type="term" value="C:nucleus"/>
    <property type="evidence" value="ECO:0007669"/>
    <property type="project" value="UniProtKB-SubCell"/>
</dbReference>
<keyword evidence="9" id="KW-0539">Nucleus</keyword>
<keyword evidence="8" id="KW-0804">Transcription</keyword>
<evidence type="ECO:0000256" key="1">
    <source>
        <dbReference type="ARBA" id="ARBA00004123"/>
    </source>
</evidence>
<dbReference type="Proteomes" id="UP001237642">
    <property type="component" value="Unassembled WGS sequence"/>
</dbReference>
<keyword evidence="12" id="KW-0131">Cell cycle</keyword>
<evidence type="ECO:0000313" key="12">
    <source>
        <dbReference type="EMBL" id="KAK1363863.1"/>
    </source>
</evidence>
<evidence type="ECO:0000256" key="5">
    <source>
        <dbReference type="ARBA" id="ARBA00022553"/>
    </source>
</evidence>
<accession>A0AAD8HC73</accession>
<protein>
    <submittedName>
        <fullName evidence="12">Cell division cycle-associated protein 7</fullName>
    </submittedName>
</protein>
<dbReference type="EMBL" id="JAUIZM010000009">
    <property type="protein sequence ID" value="KAK1363863.1"/>
    <property type="molecule type" value="Genomic_DNA"/>
</dbReference>
<evidence type="ECO:0000256" key="4">
    <source>
        <dbReference type="ARBA" id="ARBA00022499"/>
    </source>
</evidence>
<comment type="subcellular location">
    <subcellularLocation>
        <location evidence="2">Cytoplasm</location>
    </subcellularLocation>
    <subcellularLocation>
        <location evidence="1">Nucleus</location>
    </subcellularLocation>
</comment>
<evidence type="ECO:0000256" key="8">
    <source>
        <dbReference type="ARBA" id="ARBA00023163"/>
    </source>
</evidence>
<dbReference type="GO" id="GO:0006355">
    <property type="term" value="P:regulation of DNA-templated transcription"/>
    <property type="evidence" value="ECO:0007669"/>
    <property type="project" value="InterPro"/>
</dbReference>
<dbReference type="PANTHER" id="PTHR31169:SF23">
    <property type="entry name" value="OS03G0572250 PROTEIN"/>
    <property type="match status" value="1"/>
</dbReference>
<feature type="region of interest" description="Disordered" evidence="10">
    <location>
        <begin position="1"/>
        <end position="20"/>
    </location>
</feature>
<feature type="compositionally biased region" description="Basic and acidic residues" evidence="10">
    <location>
        <begin position="323"/>
        <end position="352"/>
    </location>
</feature>
<dbReference type="PANTHER" id="PTHR31169">
    <property type="entry name" value="OS05G0300700 PROTEIN"/>
    <property type="match status" value="1"/>
</dbReference>
<evidence type="ECO:0000259" key="11">
    <source>
        <dbReference type="Pfam" id="PF10497"/>
    </source>
</evidence>
<feature type="region of interest" description="Disordered" evidence="10">
    <location>
        <begin position="300"/>
        <end position="352"/>
    </location>
</feature>
<dbReference type="InterPro" id="IPR040221">
    <property type="entry name" value="CDCA7/CDA7L"/>
</dbReference>
<dbReference type="GO" id="GO:0051301">
    <property type="term" value="P:cell division"/>
    <property type="evidence" value="ECO:0007669"/>
    <property type="project" value="UniProtKB-KW"/>
</dbReference>
<proteinExistence type="predicted"/>
<evidence type="ECO:0000313" key="13">
    <source>
        <dbReference type="Proteomes" id="UP001237642"/>
    </source>
</evidence>
<dbReference type="Pfam" id="PF10497">
    <property type="entry name" value="zf-4CXXC_R1"/>
    <property type="match status" value="1"/>
</dbReference>
<feature type="compositionally biased region" description="Basic and acidic residues" evidence="10">
    <location>
        <begin position="378"/>
        <end position="387"/>
    </location>
</feature>
<feature type="region of interest" description="Disordered" evidence="10">
    <location>
        <begin position="53"/>
        <end position="84"/>
    </location>
</feature>
<organism evidence="12 13">
    <name type="scientific">Heracleum sosnowskyi</name>
    <dbReference type="NCBI Taxonomy" id="360622"/>
    <lineage>
        <taxon>Eukaryota</taxon>
        <taxon>Viridiplantae</taxon>
        <taxon>Streptophyta</taxon>
        <taxon>Embryophyta</taxon>
        <taxon>Tracheophyta</taxon>
        <taxon>Spermatophyta</taxon>
        <taxon>Magnoliopsida</taxon>
        <taxon>eudicotyledons</taxon>
        <taxon>Gunneridae</taxon>
        <taxon>Pentapetalae</taxon>
        <taxon>asterids</taxon>
        <taxon>campanulids</taxon>
        <taxon>Apiales</taxon>
        <taxon>Apiaceae</taxon>
        <taxon>Apioideae</taxon>
        <taxon>apioid superclade</taxon>
        <taxon>Tordylieae</taxon>
        <taxon>Tordyliinae</taxon>
        <taxon>Heracleum</taxon>
    </lineage>
</organism>
<evidence type="ECO:0000256" key="6">
    <source>
        <dbReference type="ARBA" id="ARBA00022843"/>
    </source>
</evidence>
<dbReference type="InterPro" id="IPR018866">
    <property type="entry name" value="Znf-4CXXC_R1"/>
</dbReference>
<name>A0AAD8HC73_9APIA</name>
<keyword evidence="4" id="KW-1017">Isopeptide bond</keyword>
<comment type="caution">
    <text evidence="12">The sequence shown here is derived from an EMBL/GenBank/DDBJ whole genome shotgun (WGS) entry which is preliminary data.</text>
</comment>
<dbReference type="AlphaFoldDB" id="A0AAD8HC73"/>
<evidence type="ECO:0000256" key="9">
    <source>
        <dbReference type="ARBA" id="ARBA00023242"/>
    </source>
</evidence>
<feature type="region of interest" description="Disordered" evidence="10">
    <location>
        <begin position="377"/>
        <end position="416"/>
    </location>
</feature>
<reference evidence="12" key="2">
    <citation type="submission" date="2023-05" db="EMBL/GenBank/DDBJ databases">
        <authorList>
            <person name="Schelkunov M.I."/>
        </authorList>
    </citation>
    <scope>NUCLEOTIDE SEQUENCE</scope>
    <source>
        <strain evidence="12">Hsosn_3</strain>
        <tissue evidence="12">Leaf</tissue>
    </source>
</reference>
<feature type="compositionally biased region" description="Polar residues" evidence="10">
    <location>
        <begin position="1"/>
        <end position="17"/>
    </location>
</feature>
<feature type="compositionally biased region" description="Polar residues" evidence="10">
    <location>
        <begin position="56"/>
        <end position="67"/>
    </location>
</feature>
<feature type="compositionally biased region" description="Basic and acidic residues" evidence="10">
    <location>
        <begin position="300"/>
        <end position="314"/>
    </location>
</feature>
<dbReference type="GO" id="GO:0005737">
    <property type="term" value="C:cytoplasm"/>
    <property type="evidence" value="ECO:0007669"/>
    <property type="project" value="UniProtKB-SubCell"/>
</dbReference>
<keyword evidence="5" id="KW-0597">Phosphoprotein</keyword>
<evidence type="ECO:0000256" key="10">
    <source>
        <dbReference type="SAM" id="MobiDB-lite"/>
    </source>
</evidence>
<evidence type="ECO:0000256" key="2">
    <source>
        <dbReference type="ARBA" id="ARBA00004496"/>
    </source>
</evidence>
<feature type="compositionally biased region" description="Basic residues" evidence="10">
    <location>
        <begin position="407"/>
        <end position="416"/>
    </location>
</feature>